<gene>
    <name evidence="2" type="ORF">GCM10009760_56880</name>
</gene>
<feature type="region of interest" description="Disordered" evidence="1">
    <location>
        <begin position="1"/>
        <end position="24"/>
    </location>
</feature>
<organism evidence="2 3">
    <name type="scientific">Kitasatospora kazusensis</name>
    <dbReference type="NCBI Taxonomy" id="407974"/>
    <lineage>
        <taxon>Bacteria</taxon>
        <taxon>Bacillati</taxon>
        <taxon>Actinomycetota</taxon>
        <taxon>Actinomycetes</taxon>
        <taxon>Kitasatosporales</taxon>
        <taxon>Streptomycetaceae</taxon>
        <taxon>Kitasatospora</taxon>
    </lineage>
</organism>
<evidence type="ECO:0000313" key="2">
    <source>
        <dbReference type="EMBL" id="GAA2156180.1"/>
    </source>
</evidence>
<comment type="caution">
    <text evidence="2">The sequence shown here is derived from an EMBL/GenBank/DDBJ whole genome shotgun (WGS) entry which is preliminary data.</text>
</comment>
<protein>
    <recommendedName>
        <fullName evidence="4">Eco29kI family restriction endonuclease</fullName>
    </recommendedName>
</protein>
<dbReference type="InterPro" id="IPR018575">
    <property type="entry name" value="Restrct_endonuc_II_Eco29kI"/>
</dbReference>
<keyword evidence="3" id="KW-1185">Reference proteome</keyword>
<evidence type="ECO:0000256" key="1">
    <source>
        <dbReference type="SAM" id="MobiDB-lite"/>
    </source>
</evidence>
<name>A0ABN3A8W2_9ACTN</name>
<dbReference type="Proteomes" id="UP001422759">
    <property type="component" value="Unassembled WGS sequence"/>
</dbReference>
<sequence length="230" mass="25495">MATQPTLDGVGDAEPRSGPESIYDPLRRENLGRSVLWALTSREAQRLDQIPRFSGCGIYAIYYAGDHELYAPIASDKFEVPIYVGKADPSGGRKGVTVGKAWEGNPLWSRLRKHAAKISETDDLNVEDFFARYLPADDLFTPMAERLMISDLRPVWNVALEGFGVNPQGSGRESTQLRPKWHEVHPGVEWAKRMPAQPGGPEPLRQEVRDHLALHSEPHPNAAGQPLGVI</sequence>
<dbReference type="Pfam" id="PF09517">
    <property type="entry name" value="RE_Eco29kI"/>
    <property type="match status" value="1"/>
</dbReference>
<reference evidence="2 3" key="1">
    <citation type="journal article" date="2019" name="Int. J. Syst. Evol. Microbiol.">
        <title>The Global Catalogue of Microorganisms (GCM) 10K type strain sequencing project: providing services to taxonomists for standard genome sequencing and annotation.</title>
        <authorList>
            <consortium name="The Broad Institute Genomics Platform"/>
            <consortium name="The Broad Institute Genome Sequencing Center for Infectious Disease"/>
            <person name="Wu L."/>
            <person name="Ma J."/>
        </authorList>
    </citation>
    <scope>NUCLEOTIDE SEQUENCE [LARGE SCALE GENOMIC DNA]</scope>
    <source>
        <strain evidence="2 3">JCM 14560</strain>
    </source>
</reference>
<accession>A0ABN3A8W2</accession>
<evidence type="ECO:0008006" key="4">
    <source>
        <dbReference type="Google" id="ProtNLM"/>
    </source>
</evidence>
<dbReference type="EMBL" id="BAAANT010000050">
    <property type="protein sequence ID" value="GAA2156180.1"/>
    <property type="molecule type" value="Genomic_DNA"/>
</dbReference>
<proteinExistence type="predicted"/>
<dbReference type="RefSeq" id="WP_344468843.1">
    <property type="nucleotide sequence ID" value="NZ_BAAANT010000050.1"/>
</dbReference>
<evidence type="ECO:0000313" key="3">
    <source>
        <dbReference type="Proteomes" id="UP001422759"/>
    </source>
</evidence>